<feature type="domain" description="ABC transmembrane type-2" evidence="12">
    <location>
        <begin position="33"/>
        <end position="256"/>
    </location>
</feature>
<keyword evidence="6 11" id="KW-0812">Transmembrane</keyword>
<dbReference type="Pfam" id="PF01061">
    <property type="entry name" value="ABC2_membrane"/>
    <property type="match status" value="1"/>
</dbReference>
<dbReference type="PANTHER" id="PTHR30413:SF10">
    <property type="entry name" value="CAPSULE POLYSACCHARIDE EXPORT INNER-MEMBRANE PROTEIN CTRC"/>
    <property type="match status" value="1"/>
</dbReference>
<feature type="transmembrane region" description="Helical" evidence="11">
    <location>
        <begin position="59"/>
        <end position="77"/>
    </location>
</feature>
<evidence type="ECO:0000256" key="7">
    <source>
        <dbReference type="ARBA" id="ARBA00022903"/>
    </source>
</evidence>
<proteinExistence type="inferred from homology"/>
<feature type="transmembrane region" description="Helical" evidence="11">
    <location>
        <begin position="34"/>
        <end position="53"/>
    </location>
</feature>
<feature type="transmembrane region" description="Helical" evidence="11">
    <location>
        <begin position="149"/>
        <end position="171"/>
    </location>
</feature>
<evidence type="ECO:0000259" key="12">
    <source>
        <dbReference type="PROSITE" id="PS51012"/>
    </source>
</evidence>
<evidence type="ECO:0000256" key="1">
    <source>
        <dbReference type="ARBA" id="ARBA00004651"/>
    </source>
</evidence>
<dbReference type="PANTHER" id="PTHR30413">
    <property type="entry name" value="INNER MEMBRANE TRANSPORT PERMEASE"/>
    <property type="match status" value="1"/>
</dbReference>
<evidence type="ECO:0000313" key="13">
    <source>
        <dbReference type="EMBL" id="CCF00780.2"/>
    </source>
</evidence>
<evidence type="ECO:0000313" key="14">
    <source>
        <dbReference type="Proteomes" id="UP000007735"/>
    </source>
</evidence>
<feature type="transmembrane region" description="Helical" evidence="11">
    <location>
        <begin position="235"/>
        <end position="253"/>
    </location>
</feature>
<evidence type="ECO:0000256" key="9">
    <source>
        <dbReference type="ARBA" id="ARBA00023047"/>
    </source>
</evidence>
<feature type="transmembrane region" description="Helical" evidence="11">
    <location>
        <begin position="121"/>
        <end position="137"/>
    </location>
</feature>
<evidence type="ECO:0000256" key="6">
    <source>
        <dbReference type="ARBA" id="ARBA00022692"/>
    </source>
</evidence>
<keyword evidence="4 11" id="KW-1003">Cell membrane</keyword>
<gene>
    <name evidence="13" type="primary">rkpT2</name>
    <name evidence="13" type="ordered locus">SFHH103_06321</name>
</gene>
<dbReference type="InterPro" id="IPR047817">
    <property type="entry name" value="ABC2_TM_bact-type"/>
</dbReference>
<evidence type="ECO:0000256" key="8">
    <source>
        <dbReference type="ARBA" id="ARBA00022989"/>
    </source>
</evidence>
<dbReference type="Proteomes" id="UP000007735">
    <property type="component" value="Plasmid pSfHH103e"/>
</dbReference>
<sequence length="263" mass="29141">MHEAPVKLIEQHFRVTAALMVREMSTRYGSKPGGYLWAVFDPVAHVAMMTLIFQVIARMPALGLSFPLFFASGYLPFTFYQRMSSFMAGTMKANKALLSYPVVSPFDAIVSRFTLQLMTDALVSVLILFLIIELGGVSQPMDLAGMVEAAGAAAVLGLGIGTINIVMFARFSLYDKIFGIINRPLFLISGVFFLPENMPGPFRDIILYNPLAHIIMWFRSAIYPEYRADGLDSGYVLDVALACVFLGLALLMVSAREIREDRL</sequence>
<geneLocation type="plasmid" evidence="13 14">
    <name>pSfHH103e</name>
</geneLocation>
<evidence type="ECO:0000256" key="11">
    <source>
        <dbReference type="RuleBase" id="RU361157"/>
    </source>
</evidence>
<dbReference type="PROSITE" id="PS51012">
    <property type="entry name" value="ABC_TM2"/>
    <property type="match status" value="1"/>
</dbReference>
<dbReference type="InterPro" id="IPR000412">
    <property type="entry name" value="ABC_2_transport"/>
</dbReference>
<keyword evidence="9" id="KW-0625">Polysaccharide transport</keyword>
<organism evidence="13 14">
    <name type="scientific">Sinorhizobium fredii (strain HH103)</name>
    <dbReference type="NCBI Taxonomy" id="1117943"/>
    <lineage>
        <taxon>Bacteria</taxon>
        <taxon>Pseudomonadati</taxon>
        <taxon>Pseudomonadota</taxon>
        <taxon>Alphaproteobacteria</taxon>
        <taxon>Hyphomicrobiales</taxon>
        <taxon>Rhizobiaceae</taxon>
        <taxon>Sinorhizobium/Ensifer group</taxon>
        <taxon>Sinorhizobium</taxon>
    </lineage>
</organism>
<accession>G9AI98</accession>
<evidence type="ECO:0000256" key="2">
    <source>
        <dbReference type="ARBA" id="ARBA00007783"/>
    </source>
</evidence>
<dbReference type="GO" id="GO:0140359">
    <property type="term" value="F:ABC-type transporter activity"/>
    <property type="evidence" value="ECO:0007669"/>
    <property type="project" value="InterPro"/>
</dbReference>
<dbReference type="InterPro" id="IPR013525">
    <property type="entry name" value="ABC2_TM"/>
</dbReference>
<feature type="transmembrane region" description="Helical" evidence="11">
    <location>
        <begin position="206"/>
        <end position="223"/>
    </location>
</feature>
<reference evidence="13 14" key="1">
    <citation type="journal article" date="2012" name="J. Bacteriol.">
        <title>Genome sequence of the soybean symbiont Sinorhizobium fredii HH103.</title>
        <authorList>
            <person name="Weidner S."/>
            <person name="Becker A."/>
            <person name="Bonilla I."/>
            <person name="Jaenicke S."/>
            <person name="Lloret J."/>
            <person name="Margaret I."/>
            <person name="Puhler A."/>
            <person name="Ruiz-Sainz J.E."/>
            <person name="Schneiker-Bekel S."/>
            <person name="Szczepanowski R."/>
            <person name="Vinardell J.M."/>
            <person name="Zehner S."/>
            <person name="Gottfert M."/>
        </authorList>
    </citation>
    <scope>NUCLEOTIDE SEQUENCE [LARGE SCALE GENOMIC DNA]</scope>
    <source>
        <strain evidence="13 14">HH103</strain>
        <plasmid evidence="14">pSfHH103e</plasmid>
    </source>
</reference>
<evidence type="ECO:0000256" key="4">
    <source>
        <dbReference type="ARBA" id="ARBA00022475"/>
    </source>
</evidence>
<keyword evidence="8 11" id="KW-1133">Transmembrane helix</keyword>
<dbReference type="AlphaFoldDB" id="G9AI98"/>
<dbReference type="HOGENOM" id="CLU_060703_5_0_5"/>
<dbReference type="GO" id="GO:0043190">
    <property type="term" value="C:ATP-binding cassette (ABC) transporter complex"/>
    <property type="evidence" value="ECO:0007669"/>
    <property type="project" value="InterPro"/>
</dbReference>
<dbReference type="PRINTS" id="PR00164">
    <property type="entry name" value="ABC2TRNSPORT"/>
</dbReference>
<evidence type="ECO:0000256" key="5">
    <source>
        <dbReference type="ARBA" id="ARBA00022597"/>
    </source>
</evidence>
<protein>
    <recommendedName>
        <fullName evidence="11">Transport permease protein</fullName>
    </recommendedName>
</protein>
<comment type="similarity">
    <text evidence="2 11">Belongs to the ABC-2 integral membrane protein family.</text>
</comment>
<dbReference type="GO" id="GO:0015920">
    <property type="term" value="P:lipopolysaccharide transport"/>
    <property type="evidence" value="ECO:0007669"/>
    <property type="project" value="TreeGrafter"/>
</dbReference>
<keyword evidence="10 11" id="KW-0472">Membrane</keyword>
<comment type="subcellular location">
    <subcellularLocation>
        <location evidence="11">Cell inner membrane</location>
        <topology evidence="11">Multi-pass membrane protein</topology>
    </subcellularLocation>
    <subcellularLocation>
        <location evidence="1">Cell membrane</location>
        <topology evidence="1">Multi-pass membrane protein</topology>
    </subcellularLocation>
</comment>
<evidence type="ECO:0000256" key="3">
    <source>
        <dbReference type="ARBA" id="ARBA00022448"/>
    </source>
</evidence>
<keyword evidence="3 11" id="KW-0813">Transport</keyword>
<keyword evidence="13" id="KW-0614">Plasmid</keyword>
<name>G9AI98_SINF1</name>
<evidence type="ECO:0000256" key="10">
    <source>
        <dbReference type="ARBA" id="ARBA00023136"/>
    </source>
</evidence>
<keyword evidence="7" id="KW-0972">Capsule biogenesis/degradation</keyword>
<dbReference type="EMBL" id="HE616899">
    <property type="protein sequence ID" value="CCF00780.2"/>
    <property type="molecule type" value="Genomic_DNA"/>
</dbReference>
<keyword evidence="5" id="KW-0762">Sugar transport</keyword>
<dbReference type="GO" id="GO:0015774">
    <property type="term" value="P:polysaccharide transport"/>
    <property type="evidence" value="ECO:0007669"/>
    <property type="project" value="UniProtKB-KW"/>
</dbReference>
<dbReference type="KEGG" id="sfh:SFHH103_06321"/>